<sequence length="299" mass="32668">MGKSRRGRKNPTPPPQKRASAISIWAVVALVAGGVLVGVLINDLRQDGQPARPAATSRGQAQGPFQLEGELAEYWKAATARWCPRMATLQWGDAGQPGELTVELTSIQCIARMCEHSEKLEGVDPAALGKVKRMCGQVELMFEGQLATLTEHYGRICPELIQTWSGRSWSPSNHLGLYGDVRQCMERHCDEVDGGMGSEARCELAADLAEVFGDAQAAARLRERARLSKAREKQLWGPLSEEEKKEEREDAGMKVIARRLLALCRQGNPRYCASLAKYCEVEGNPPDVCPAPGTSDAGR</sequence>
<keyword evidence="1" id="KW-1133">Transmembrane helix</keyword>
<reference evidence="3 5" key="2">
    <citation type="submission" date="2018-08" db="EMBL/GenBank/DDBJ databases">
        <title>Genomic Encyclopedia of Archaeal and Bacterial Type Strains, Phase II (KMG-II): from individual species to whole genera.</title>
        <authorList>
            <person name="Goeker M."/>
        </authorList>
    </citation>
    <scope>NUCLEOTIDE SEQUENCE [LARGE SCALE GENOMIC DNA]</scope>
    <source>
        <strain evidence="3 5">DSM 2261</strain>
    </source>
</reference>
<evidence type="ECO:0000313" key="3">
    <source>
        <dbReference type="EMBL" id="REG32314.1"/>
    </source>
</evidence>
<reference evidence="2 4" key="1">
    <citation type="submission" date="2015-05" db="EMBL/GenBank/DDBJ databases">
        <title>Genome assembly of Archangium gephyra DSM 2261.</title>
        <authorList>
            <person name="Sharma G."/>
            <person name="Subramanian S."/>
        </authorList>
    </citation>
    <scope>NUCLEOTIDE SEQUENCE [LARGE SCALE GENOMIC DNA]</scope>
    <source>
        <strain evidence="2 4">DSM 2261</strain>
    </source>
</reference>
<evidence type="ECO:0000313" key="4">
    <source>
        <dbReference type="Proteomes" id="UP000035579"/>
    </source>
</evidence>
<name>A0AAC8THI5_9BACT</name>
<evidence type="ECO:0000313" key="2">
    <source>
        <dbReference type="EMBL" id="AKJ06372.1"/>
    </source>
</evidence>
<dbReference type="EMBL" id="CP011509">
    <property type="protein sequence ID" value="AKJ06372.1"/>
    <property type="molecule type" value="Genomic_DNA"/>
</dbReference>
<protein>
    <submittedName>
        <fullName evidence="2">Uncharacterized protein</fullName>
    </submittedName>
</protein>
<accession>A0AAC8THI5</accession>
<gene>
    <name evidence="2" type="ORF">AA314_07998</name>
    <name evidence="3" type="ORF">ATI61_105642</name>
</gene>
<keyword evidence="1" id="KW-0472">Membrane</keyword>
<dbReference type="RefSeq" id="WP_047859673.1">
    <property type="nucleotide sequence ID" value="NZ_CP011509.1"/>
</dbReference>
<evidence type="ECO:0000256" key="1">
    <source>
        <dbReference type="SAM" id="Phobius"/>
    </source>
</evidence>
<dbReference type="Proteomes" id="UP000256345">
    <property type="component" value="Unassembled WGS sequence"/>
</dbReference>
<dbReference type="KEGG" id="age:AA314_07998"/>
<dbReference type="Proteomes" id="UP000035579">
    <property type="component" value="Chromosome"/>
</dbReference>
<dbReference type="AlphaFoldDB" id="A0AAC8THI5"/>
<keyword evidence="1" id="KW-0812">Transmembrane</keyword>
<keyword evidence="5" id="KW-1185">Reference proteome</keyword>
<organism evidence="2 4">
    <name type="scientific">Archangium gephyra</name>
    <dbReference type="NCBI Taxonomy" id="48"/>
    <lineage>
        <taxon>Bacteria</taxon>
        <taxon>Pseudomonadati</taxon>
        <taxon>Myxococcota</taxon>
        <taxon>Myxococcia</taxon>
        <taxon>Myxococcales</taxon>
        <taxon>Cystobacterineae</taxon>
        <taxon>Archangiaceae</taxon>
        <taxon>Archangium</taxon>
    </lineage>
</organism>
<feature type="transmembrane region" description="Helical" evidence="1">
    <location>
        <begin position="21"/>
        <end position="41"/>
    </location>
</feature>
<dbReference type="EMBL" id="QUMU01000005">
    <property type="protein sequence ID" value="REG32314.1"/>
    <property type="molecule type" value="Genomic_DNA"/>
</dbReference>
<evidence type="ECO:0000313" key="5">
    <source>
        <dbReference type="Proteomes" id="UP000256345"/>
    </source>
</evidence>
<proteinExistence type="predicted"/>